<feature type="compositionally biased region" description="Pro residues" evidence="1">
    <location>
        <begin position="182"/>
        <end position="193"/>
    </location>
</feature>
<name>A0A3N0E6T8_9ACTN</name>
<feature type="region of interest" description="Disordered" evidence="1">
    <location>
        <begin position="1"/>
        <end position="22"/>
    </location>
</feature>
<comment type="caution">
    <text evidence="2">The sequence shown here is derived from an EMBL/GenBank/DDBJ whole genome shotgun (WGS) entry which is preliminary data.</text>
</comment>
<keyword evidence="3" id="KW-1185">Reference proteome</keyword>
<evidence type="ECO:0000313" key="2">
    <source>
        <dbReference type="EMBL" id="RNL83480.1"/>
    </source>
</evidence>
<sequence>MPGAERVESTPLGAAPRGGSPRAVWLTTDSDPGLLSARAAALRSRAEGRGAHLVWNPVTGETTQLMPATAAATGTLADGDTDHAEDGRVCVLILVVGRVLAPFTEGPLVGLTEILRWLDSWEIVRQWPTGTPGVADPPPRSPVRERNWARGGHFGHCQVPGARSDSPGQISPDRILNHPTSQTPPSPLGPPRPRAPESHGGGGHSRPALGEHDLTHSPPGVGPASLTAHPLIAEHR</sequence>
<dbReference type="EMBL" id="RJMB01000016">
    <property type="protein sequence ID" value="RNL83480.1"/>
    <property type="molecule type" value="Genomic_DNA"/>
</dbReference>
<evidence type="ECO:0000256" key="1">
    <source>
        <dbReference type="SAM" id="MobiDB-lite"/>
    </source>
</evidence>
<organism evidence="2 3">
    <name type="scientific">Halostreptopolyspora alba</name>
    <dbReference type="NCBI Taxonomy" id="2487137"/>
    <lineage>
        <taxon>Bacteria</taxon>
        <taxon>Bacillati</taxon>
        <taxon>Actinomycetota</taxon>
        <taxon>Actinomycetes</taxon>
        <taxon>Streptosporangiales</taxon>
        <taxon>Nocardiopsidaceae</taxon>
        <taxon>Halostreptopolyspora</taxon>
    </lineage>
</organism>
<dbReference type="OrthoDB" id="581371at2"/>
<gene>
    <name evidence="2" type="ORF">EFW17_15880</name>
</gene>
<dbReference type="Proteomes" id="UP000269198">
    <property type="component" value="Unassembled WGS sequence"/>
</dbReference>
<proteinExistence type="predicted"/>
<accession>A0A3N0E6T8</accession>
<dbReference type="RefSeq" id="WP_123202187.1">
    <property type="nucleotide sequence ID" value="NZ_RJMB01000016.1"/>
</dbReference>
<protein>
    <submittedName>
        <fullName evidence="2">Uncharacterized protein</fullName>
    </submittedName>
</protein>
<feature type="region of interest" description="Disordered" evidence="1">
    <location>
        <begin position="129"/>
        <end position="236"/>
    </location>
</feature>
<reference evidence="2 3" key="1">
    <citation type="submission" date="2018-11" db="EMBL/GenBank/DDBJ databases">
        <title>The genome draft of YIM 96095.</title>
        <authorList>
            <person name="Tang S.-K."/>
            <person name="Chunyu W.-X."/>
            <person name="Feng Y.-Z."/>
        </authorList>
    </citation>
    <scope>NUCLEOTIDE SEQUENCE [LARGE SCALE GENOMIC DNA]</scope>
    <source>
        <strain evidence="2 3">YIM 96095</strain>
    </source>
</reference>
<dbReference type="AlphaFoldDB" id="A0A3N0E6T8"/>
<evidence type="ECO:0000313" key="3">
    <source>
        <dbReference type="Proteomes" id="UP000269198"/>
    </source>
</evidence>